<evidence type="ECO:0000313" key="2">
    <source>
        <dbReference type="EMBL" id="RZU63756.1"/>
    </source>
</evidence>
<evidence type="ECO:0000313" key="3">
    <source>
        <dbReference type="Proteomes" id="UP000291483"/>
    </source>
</evidence>
<comment type="caution">
    <text evidence="2">The sequence shown here is derived from an EMBL/GenBank/DDBJ whole genome shotgun (WGS) entry which is preliminary data.</text>
</comment>
<name>A0A4V2GAC5_9MICO</name>
<accession>A0A4V2GAC5</accession>
<dbReference type="AlphaFoldDB" id="A0A4V2GAC5"/>
<reference evidence="2 3" key="1">
    <citation type="submission" date="2019-02" db="EMBL/GenBank/DDBJ databases">
        <title>Sequencing the genomes of 1000 actinobacteria strains.</title>
        <authorList>
            <person name="Klenk H.-P."/>
        </authorList>
    </citation>
    <scope>NUCLEOTIDE SEQUENCE [LARGE SCALE GENOMIC DNA]</scope>
    <source>
        <strain evidence="2 3">DSM 18319</strain>
    </source>
</reference>
<protein>
    <submittedName>
        <fullName evidence="2">Uncharacterized protein</fullName>
    </submittedName>
</protein>
<dbReference type="EMBL" id="SHLC01000001">
    <property type="protein sequence ID" value="RZU63756.1"/>
    <property type="molecule type" value="Genomic_DNA"/>
</dbReference>
<sequence length="301" mass="31931">MTPNGAAPNRRTLSRRTLSVLVAGSAVAAVIGGTVAVGLSAQASDVQSDSAQQAEPSQRPTPEQTPAATVIDEPTSYEATEAVAVDPLSPSYNPYTDPASPDYVTPEAKAAWYAKDAVVGTCMTDLGLGYVTAPWWTGGTGPQPTGLDYNQSIEWLIGYYGENYMQPTGVPEESGCSGLGILIDDGALAAPPVPVPADPVGLPTERETWLAFQELVRGCMTEKGFEYLYWEWWNPEYQTPFDPLATEPAPDPAQPEGLSEEQLAAWGLALGGDAGLGGEYRWEDAGCWGYAVHASGNDNMH</sequence>
<dbReference type="PROSITE" id="PS51318">
    <property type="entry name" value="TAT"/>
    <property type="match status" value="1"/>
</dbReference>
<organism evidence="2 3">
    <name type="scientific">Microterricola gilva</name>
    <dbReference type="NCBI Taxonomy" id="393267"/>
    <lineage>
        <taxon>Bacteria</taxon>
        <taxon>Bacillati</taxon>
        <taxon>Actinomycetota</taxon>
        <taxon>Actinomycetes</taxon>
        <taxon>Micrococcales</taxon>
        <taxon>Microbacteriaceae</taxon>
        <taxon>Microterricola</taxon>
    </lineage>
</organism>
<proteinExistence type="predicted"/>
<evidence type="ECO:0000256" key="1">
    <source>
        <dbReference type="SAM" id="MobiDB-lite"/>
    </source>
</evidence>
<keyword evidence="3" id="KW-1185">Reference proteome</keyword>
<feature type="compositionally biased region" description="Polar residues" evidence="1">
    <location>
        <begin position="55"/>
        <end position="67"/>
    </location>
</feature>
<dbReference type="Proteomes" id="UP000291483">
    <property type="component" value="Unassembled WGS sequence"/>
</dbReference>
<feature type="region of interest" description="Disordered" evidence="1">
    <location>
        <begin position="46"/>
        <end position="73"/>
    </location>
</feature>
<gene>
    <name evidence="2" type="ORF">EV379_0045</name>
</gene>
<dbReference type="InterPro" id="IPR006311">
    <property type="entry name" value="TAT_signal"/>
</dbReference>